<evidence type="ECO:0000313" key="4">
    <source>
        <dbReference type="Proteomes" id="UP000275777"/>
    </source>
</evidence>
<dbReference type="CDD" id="cd03808">
    <property type="entry name" value="GT4_CapM-like"/>
    <property type="match status" value="1"/>
</dbReference>
<dbReference type="EC" id="2.4.1.11" evidence="3"/>
<keyword evidence="3" id="KW-0808">Transferase</keyword>
<dbReference type="Pfam" id="PF00534">
    <property type="entry name" value="Glycos_transf_1"/>
    <property type="match status" value="1"/>
</dbReference>
<dbReference type="AlphaFoldDB" id="A0A447TKD2"/>
<protein>
    <submittedName>
        <fullName evidence="3">Glycogen synthase</fullName>
        <ecNumber evidence="3">2.4.1.11</ecNumber>
    </submittedName>
</protein>
<dbReference type="PANTHER" id="PTHR12526">
    <property type="entry name" value="GLYCOSYLTRANSFERASE"/>
    <property type="match status" value="1"/>
</dbReference>
<evidence type="ECO:0000259" key="2">
    <source>
        <dbReference type="Pfam" id="PF13477"/>
    </source>
</evidence>
<organism evidence="3 4">
    <name type="scientific">Chromobacterium violaceum</name>
    <dbReference type="NCBI Taxonomy" id="536"/>
    <lineage>
        <taxon>Bacteria</taxon>
        <taxon>Pseudomonadati</taxon>
        <taxon>Pseudomonadota</taxon>
        <taxon>Betaproteobacteria</taxon>
        <taxon>Neisseriales</taxon>
        <taxon>Chromobacteriaceae</taxon>
        <taxon>Chromobacterium</taxon>
    </lineage>
</organism>
<dbReference type="InterPro" id="IPR028098">
    <property type="entry name" value="Glyco_trans_4-like_N"/>
</dbReference>
<gene>
    <name evidence="3" type="ORF">NCTC9695_05844</name>
</gene>
<accession>A0A447TKD2</accession>
<reference evidence="3 4" key="1">
    <citation type="submission" date="2018-12" db="EMBL/GenBank/DDBJ databases">
        <authorList>
            <consortium name="Pathogen Informatics"/>
        </authorList>
    </citation>
    <scope>NUCLEOTIDE SEQUENCE [LARGE SCALE GENOMIC DNA]</scope>
    <source>
        <strain evidence="3 4">NCTC9695</strain>
    </source>
</reference>
<name>A0A447TKD2_CHRVL</name>
<dbReference type="PANTHER" id="PTHR12526:SF638">
    <property type="entry name" value="SPORE COAT PROTEIN SA"/>
    <property type="match status" value="1"/>
</dbReference>
<dbReference type="InterPro" id="IPR001296">
    <property type="entry name" value="Glyco_trans_1"/>
</dbReference>
<dbReference type="SUPFAM" id="SSF53756">
    <property type="entry name" value="UDP-Glycosyltransferase/glycogen phosphorylase"/>
    <property type="match status" value="1"/>
</dbReference>
<feature type="domain" description="Glycosyl transferase family 1" evidence="1">
    <location>
        <begin position="219"/>
        <end position="381"/>
    </location>
</feature>
<dbReference type="Gene3D" id="3.40.50.2000">
    <property type="entry name" value="Glycogen Phosphorylase B"/>
    <property type="match status" value="2"/>
</dbReference>
<dbReference type="EMBL" id="LR134182">
    <property type="protein sequence ID" value="VEB45333.1"/>
    <property type="molecule type" value="Genomic_DNA"/>
</dbReference>
<dbReference type="GO" id="GO:0004373">
    <property type="term" value="F:alpha-1,4-glucan glucosyltransferase (UDP-glucose donor) activity"/>
    <property type="evidence" value="ECO:0007669"/>
    <property type="project" value="UniProtKB-EC"/>
</dbReference>
<proteinExistence type="predicted"/>
<keyword evidence="3" id="KW-0328">Glycosyltransferase</keyword>
<feature type="domain" description="Glycosyltransferase subfamily 4-like N-terminal" evidence="2">
    <location>
        <begin position="37"/>
        <end position="172"/>
    </location>
</feature>
<dbReference type="Proteomes" id="UP000275777">
    <property type="component" value="Chromosome"/>
</dbReference>
<sequence length="407" mass="46134">MPRPVKCKGYLLSGFFNIKIYKTNSCCNYTKARKLMKICLVSNTAWSLFNFRNGVIKYLLTAGHQVFIIAPPDAFSEKLRQMGCSIVNIQLSPKGINPISDLKLLKSLYDNYKKISPDFIIHYTIKPNIYGSIASCLSNSSCIAITTGLGYTFVKKNWVAFIAKKLYKLAFRWPKEVWFLNEDDKHTFLSHNLIKPEQAVLLHGEGVDMQFYSPRPKSKHDGNIRFLLISRMLWDKGIGEFIEAARKIKKIYPHAQFQLLGACDVPNPSAISRSLVTEWENEGIIEYLGTTDDVRPFISQADCVVLPSFYREGIPRTLMEAAAMAKPLITTDNVGCRDLVINDKTGFLCKTKDADSLVQSCIKILKLSDEERSLMGNAGRHFMSESFSESRVIKQYIDLLKKYCPSA</sequence>
<evidence type="ECO:0000313" key="3">
    <source>
        <dbReference type="EMBL" id="VEB45333.1"/>
    </source>
</evidence>
<dbReference type="Pfam" id="PF13477">
    <property type="entry name" value="Glyco_trans_4_2"/>
    <property type="match status" value="1"/>
</dbReference>
<evidence type="ECO:0000259" key="1">
    <source>
        <dbReference type="Pfam" id="PF00534"/>
    </source>
</evidence>